<dbReference type="InterPro" id="IPR036388">
    <property type="entry name" value="WH-like_DNA-bd_sf"/>
</dbReference>
<evidence type="ECO:0000259" key="3">
    <source>
        <dbReference type="Pfam" id="PF00557"/>
    </source>
</evidence>
<dbReference type="PANTHER" id="PTHR10804">
    <property type="entry name" value="PROTEASE FAMILY M24 METHIONYL AMINOPEPTIDASE, AMINOPEPTIDASE P"/>
    <property type="match status" value="1"/>
</dbReference>
<sequence>MPRGLSRPRQSLQGKRKRSLSADARASSRSKSRSKSRAASGSRPRSASSGAEYDASAVDFFEQPEETILEPSVEDKYRLGGQIATKILKELCELVVPGASVMELCKKGDAMIAKQTHAHYAKPDEHGDIIERGIAFPTCINVNNIVCHYQPLLEKQEVIISAGDVVRVELGVHFDGYVNTAAHTILVRDADADEPSVPEQINIDVLAATYTAAAAALRLMKPGGSNHEVTDMFRSVAHSYGVDVANGVISHRMKRWDEAGTQIILGCTSVADQVLQDTVIFQPNQIWTLDVVFINGGDNTLRSKAASISDHFVFKRSEVMEGQRRKTARYVLNALRIQGNQCMMPFTLNTFDNPTKGKAGVSQLLKDQLLDSIPVLYCRPFQCVARYKWTVMITEKGVQRLAGLPPPAYVPVTTNRVTRDVAELLRSSVRIDKQVKKPQHAAKRQRHATAILADAQ</sequence>
<proteinExistence type="inferred from homology"/>
<dbReference type="EMBL" id="HBJA01094259">
    <property type="protein sequence ID" value="CAE0821542.1"/>
    <property type="molecule type" value="Transcribed_RNA"/>
</dbReference>
<comment type="similarity">
    <text evidence="1">Belongs to the peptidase M24 family.</text>
</comment>
<dbReference type="AlphaFoldDB" id="A0A7S4G0R7"/>
<dbReference type="Gene3D" id="1.10.10.10">
    <property type="entry name" value="Winged helix-like DNA-binding domain superfamily/Winged helix DNA-binding domain"/>
    <property type="match status" value="1"/>
</dbReference>
<name>A0A7S4G0R7_9EUGL</name>
<dbReference type="InterPro" id="IPR047113">
    <property type="entry name" value="PA2G4/ARX1"/>
</dbReference>
<feature type="compositionally biased region" description="Low complexity" evidence="2">
    <location>
        <begin position="37"/>
        <end position="51"/>
    </location>
</feature>
<dbReference type="PANTHER" id="PTHR10804:SF11">
    <property type="entry name" value="PROLIFERATION-ASSOCIATED PROTEIN 2G4"/>
    <property type="match status" value="1"/>
</dbReference>
<evidence type="ECO:0000256" key="1">
    <source>
        <dbReference type="ARBA" id="ARBA00007319"/>
    </source>
</evidence>
<feature type="region of interest" description="Disordered" evidence="2">
    <location>
        <begin position="1"/>
        <end position="53"/>
    </location>
</feature>
<dbReference type="SUPFAM" id="SSF55920">
    <property type="entry name" value="Creatinase/aminopeptidase"/>
    <property type="match status" value="1"/>
</dbReference>
<gene>
    <name evidence="4" type="ORF">EGYM00163_LOCUS32716</name>
</gene>
<dbReference type="InterPro" id="IPR000994">
    <property type="entry name" value="Pept_M24"/>
</dbReference>
<dbReference type="Gene3D" id="3.90.230.10">
    <property type="entry name" value="Creatinase/methionine aminopeptidase superfamily"/>
    <property type="match status" value="1"/>
</dbReference>
<accession>A0A7S4G0R7</accession>
<protein>
    <recommendedName>
        <fullName evidence="3">Peptidase M24 domain-containing protein</fullName>
    </recommendedName>
</protein>
<evidence type="ECO:0000313" key="4">
    <source>
        <dbReference type="EMBL" id="CAE0821542.1"/>
    </source>
</evidence>
<dbReference type="Pfam" id="PF00557">
    <property type="entry name" value="Peptidase_M24"/>
    <property type="match status" value="1"/>
</dbReference>
<evidence type="ECO:0000256" key="2">
    <source>
        <dbReference type="SAM" id="MobiDB-lite"/>
    </source>
</evidence>
<feature type="domain" description="Peptidase M24" evidence="3">
    <location>
        <begin position="76"/>
        <end position="291"/>
    </location>
</feature>
<organism evidence="4">
    <name type="scientific">Eutreptiella gymnastica</name>
    <dbReference type="NCBI Taxonomy" id="73025"/>
    <lineage>
        <taxon>Eukaryota</taxon>
        <taxon>Discoba</taxon>
        <taxon>Euglenozoa</taxon>
        <taxon>Euglenida</taxon>
        <taxon>Spirocuta</taxon>
        <taxon>Euglenophyceae</taxon>
        <taxon>Eutreptiales</taxon>
        <taxon>Eutreptiaceae</taxon>
        <taxon>Eutreptiella</taxon>
    </lineage>
</organism>
<reference evidence="4" key="1">
    <citation type="submission" date="2021-01" db="EMBL/GenBank/DDBJ databases">
        <authorList>
            <person name="Corre E."/>
            <person name="Pelletier E."/>
            <person name="Niang G."/>
            <person name="Scheremetjew M."/>
            <person name="Finn R."/>
            <person name="Kale V."/>
            <person name="Holt S."/>
            <person name="Cochrane G."/>
            <person name="Meng A."/>
            <person name="Brown T."/>
            <person name="Cohen L."/>
        </authorList>
    </citation>
    <scope>NUCLEOTIDE SEQUENCE</scope>
    <source>
        <strain evidence="4">CCMP1594</strain>
    </source>
</reference>
<dbReference type="InterPro" id="IPR036005">
    <property type="entry name" value="Creatinase/aminopeptidase-like"/>
</dbReference>